<evidence type="ECO:0000256" key="2">
    <source>
        <dbReference type="SAM" id="MobiDB-lite"/>
    </source>
</evidence>
<keyword evidence="3" id="KW-0732">Signal</keyword>
<dbReference type="Pfam" id="PF02368">
    <property type="entry name" value="Big_2"/>
    <property type="match status" value="4"/>
</dbReference>
<dbReference type="Gene3D" id="3.80.10.10">
    <property type="entry name" value="Ribonuclease Inhibitor"/>
    <property type="match status" value="1"/>
</dbReference>
<evidence type="ECO:0000256" key="3">
    <source>
        <dbReference type="SAM" id="SignalP"/>
    </source>
</evidence>
<dbReference type="InterPro" id="IPR001611">
    <property type="entry name" value="Leu-rich_rpt"/>
</dbReference>
<protein>
    <submittedName>
        <fullName evidence="5">Ig-like domain-containing protein</fullName>
    </submittedName>
</protein>
<reference evidence="5 6" key="1">
    <citation type="submission" date="2020-11" db="EMBL/GenBank/DDBJ databases">
        <title>Fusibacter basophilias sp. nov.</title>
        <authorList>
            <person name="Qiu D."/>
        </authorList>
    </citation>
    <scope>NUCLEOTIDE SEQUENCE [LARGE SCALE GENOMIC DNA]</scope>
    <source>
        <strain evidence="5 6">Q10-2</strain>
    </source>
</reference>
<dbReference type="SUPFAM" id="SSF52058">
    <property type="entry name" value="L domain-like"/>
    <property type="match status" value="1"/>
</dbReference>
<feature type="signal peptide" evidence="3">
    <location>
        <begin position="1"/>
        <end position="25"/>
    </location>
</feature>
<dbReference type="PROSITE" id="PS51450">
    <property type="entry name" value="LRR"/>
    <property type="match status" value="1"/>
</dbReference>
<dbReference type="InterPro" id="IPR051465">
    <property type="entry name" value="Cell_Envelope_Struct_Comp"/>
</dbReference>
<dbReference type="Pfam" id="PF00395">
    <property type="entry name" value="SLH"/>
    <property type="match status" value="3"/>
</dbReference>
<gene>
    <name evidence="5" type="ORF">ISU02_15765</name>
</gene>
<evidence type="ECO:0000256" key="1">
    <source>
        <dbReference type="ARBA" id="ARBA00022737"/>
    </source>
</evidence>
<sequence>MKKHVALGLVVMLIMSLLNPCIGFAADPTSVFKTFDVVLQDASGDDVLGVYSNYDVDEKTLYIYAPQNTSGSSIIVQGVNADDSLTPVNMTLSNAETPQYVYDDSTHELNLGAVQSDYKDEVHGTIDGSYDVVITVYKGNLGRLKVHTSDSTGGNEAYFSGDVRYTIGYKFTDNSEKLSFTNGVVHDGDLLIPLESDYRGVAYVYTVVSPMYSPNFGMQANTQVVDLTGYMSTMDADITDLGDAYLQAPTVTGFVYDKSNLPVNDPEVVIKTAYTGSNPNLTDLSWNLGIWHDTSDERNVFLAAPLGTDFASECDIEISDWYGNIEPISDKINLYAGSANFIEKDPEDAPIVDPDDFKVQNIFEWATAYTFSVNGTYTSTMVDAPLLSVVVTPDRAVLESIENKSGDLSNIQNLMHEYVSASPGDQTFMMTSSISGLLPNTVYYYAVVHSVYMDAPVVAVPGTYQFFGSDIKSFTTSQAPVLPSCTFETQVLDQGAYFSNVQVTANSNDYSNISFLGAESSATQDFASIKEYKIPYYNQQNIPPFPIEMVGETTYYRPFVEVTSGERVYGEIKSMTRASAPTAITLSAVPGVKAVSCDVAVSGLNWSGDGIFEVLYSKTAGFESYETQRLYALKGGQFILLIQNLSENTTYYIKAVVRSAEMTGTTVLESDVVTLSTGSDSVVTVSDLGDNQALFDYLVKVSNKTESTLMESDLESKTSIYADSSFPLDTLVDFRGIDALKNLIGINLKSAPNLTSLEGIEKAASIQYVAIQNSKISSLSPLLSLTNLKHINISNSNISDISGVEALTGLESLSIDRSKLTTLPDLRTLVNLNIPEAIMGSSSETFYLSFYENAIPDSEFVASKIPAAYISNTEWRTFQIASQKESFDPDIRIAPEYYGNSTNVPFFVEISNVNAVGYKLNVTLGGTPVNDLDFVSSSEWGNNGYYKAGIDNALSYVAANTPVSVGIIVEDDAGNEIYNEVQTVIFRTDLNVTTYETSRYLTLGMPNIYYTGEVYEDFRGYDIKAVSVLDQTGKQVMSSTDIGYNHFHKSSLYEDERYNGRFNHDTLPQISGAFLDGSLYRVADMPVGLYDLQIELTDGSKIIQTNAFEVVDQPLVCGTSRKYNSPFPTEDHDTIYVNVVGYDLDPEQIRPVIKSANGDILAEISGWRWDYKNLYEQRLSFELTKTASANWTSSNEKLLEPRLMIEAAQGYDLRVEAQDKAIFYYEYNSIYYSTYNPVEKVIEIRTSGYADGSYDVELMDQYTHNTAISSAKVSIVNGIGKINFQKEGEPYPFEENTDYAFVLIDGPQRNMGNFYCNRVALDTDKNDSYTTYFKEHVNSDVGSKSLEVYFIDEITAEDVVTATLEKDGVPVQTDIPVELSSRMLNDKVAIFGVIDLNLVGVNPGEYDVFYSKAGTHLKANLRLVVLDASKFIPDGIYAVMTGATTGKVEIYTFGQALSSDKFEVTLKDIFGNEIVGVQSTIEYDSEHNSYKIMLTNLPGDQGLMEAKVTYDGKEPYSEDDMERLYYDDKKYASLMEAQNYQNRTYFESYDGYVINGVTGEATDFPVTAKVYNPYDTGLVKQITLATNKDFESSDLTGLEKGVTYIAVLFSASGEVLDLRQDVYFSGIDGESGPEISVTGVSLDKTELNLSTSATEQLRAVIAPSDASNSLVKWYSSNEAVATVSGSGLVRAVGTGIANITVETEDGSFKASCTVNVTPINVSVSGISLNKMAITLSKDEKETLVATVLPDNASNKSVVWSSSDKTIATVSQSGEVIALKDGKATIMAKTQDGSFEAKCEVSVVTGITVTTGTLYSDQTEIGMVNEVLQIDGSKFPVYEEAFKDETNKPLLLTVKGVGAVLSNTEELQLAVTFDELSPIQFQTTGAEIIAGKTFEMLRPTTLLDGEHTMKIVLLKGNEEFYQTIAKVKLSNSKISATDINTNIAGVNLSVGDISYVRATVLPLNATIKTYTWASDNPSVATVDEQGKITAIAVGSAKLTVTSTDRNYTKEVMVTVSGNISGRLLKDGNPATYAWVYLENADKTEYSAYTNYKGEFVFKRVKPGTYTLKANAFDAGYGNISQAVQLTEGSKTLALGDLSFASIYSHDGVLKVNIKNESGSAPYTNEVYVYLNNYDTGTYKYVNVKPDANGNIILTGLSYSDEGLNYDFSISANAFWDYKTFKLSSSSHNVALNFNIPITYTVSGKLTNEGIAVPFESVVLKGSEQMYWGYTDQEGNYTFNGIKSGAYTLGVDDYSKFIVKTADADLAVTVTDTNLTDKNLSVITGADLVGNIMLNGATPAYKAYINLLDGNDQNIGYGTAGTSGFSMPGAIKKAGTYKLQISGVMNEDGTYPMYQSTPTTFVVTEDAIKTGRLSYNASYSLVTANSILSGEGNNVVADKALVKKGDLINVTVKYQNNGSQNATINFSISLPNGITAVNSSDLNFTVTDLAAGQAGQKQIPVRIGDLTETYVSVEAKATVAGASGQIDVGQVTLEKVGISINGPETAKVSEAIKIYGEATANTNIVIKDMISGRILATTKPNGRWYSANVTLDTVGKYALMAQIATDSGNVTEVSKLLEGEVSADPIGIENVKSSSAGMSVLPVNKVIGVRAFTAWVDSHLNGRDINIGTKFDKTNVTELVYHFSGKDYTATKDSSGYFTANLTGWSGAGLKTITATVKTNDGRTLNFIIAEVTVLIDPSGYIVDKETGNRLTGVTVICEVQDTGAGTWSTWNAELYGQTNPQVSDAEGNYGWMVPEGTYRVRAIMNDYDSYLSTEDTEHPTNQVIVIPPVRTDVNIFLSPTTWVTAVSIDTLESTVEMGKTLQLSATAIPNDAVNAENIKWRSSNTAVASVSDSGKVTAVAEGTTTITAYFDATAGEKVATKEITVVKATQSGGDTPGDNTGGDNTGGDNPPQDNSDDHDDHDSGTQTPTPSIPTSGGVVVAPGSATKPTSENSVEKVFGSNGEFTMKGSDLKVLKSLTIKGAVNLTFDEKALEAFGLSESVSVKVVTVDPVVLSEKSKAVIGNRPVFEFTVKDGDKIISNFGLGKIRVGIPYQLSGNEDPNNLVVYYVSSEGELQPMACEYKEGIITFTTSHFSKYAIGYNEVVFGDVSGWYADSVKYLSSKGIINGVGAGLFMPNKDITRAEVVQILSKLAGADLSLYKSSNFVDVKVSDWYMPAVEWAKSTGLANGTGNGIFNPNAPISRQDFAVMINNYLNKVEKIELPAVKPVAVFADSASVASYANVSVDMMQKTGLISGKPGNLFDPSGKATRAEAAKMLELLLKAMLQ</sequence>
<feature type="region of interest" description="Disordered" evidence="2">
    <location>
        <begin position="2886"/>
        <end position="2952"/>
    </location>
</feature>
<feature type="compositionally biased region" description="Polar residues" evidence="2">
    <location>
        <begin position="2923"/>
        <end position="2933"/>
    </location>
</feature>
<dbReference type="EMBL" id="JADKNH010000009">
    <property type="protein sequence ID" value="MBF4694568.1"/>
    <property type="molecule type" value="Genomic_DNA"/>
</dbReference>
<dbReference type="InterPro" id="IPR032675">
    <property type="entry name" value="LRR_dom_sf"/>
</dbReference>
<name>A0ABR9ZVV2_9FIRM</name>
<feature type="domain" description="SLH" evidence="4">
    <location>
        <begin position="3226"/>
        <end position="3284"/>
    </location>
</feature>
<feature type="domain" description="SLH" evidence="4">
    <location>
        <begin position="3098"/>
        <end position="3156"/>
    </location>
</feature>
<dbReference type="SUPFAM" id="SSF49452">
    <property type="entry name" value="Starch-binding domain-like"/>
    <property type="match status" value="2"/>
</dbReference>
<dbReference type="Gene3D" id="2.60.40.1120">
    <property type="entry name" value="Carboxypeptidase-like, regulatory domain"/>
    <property type="match status" value="3"/>
</dbReference>
<dbReference type="SMART" id="SM00635">
    <property type="entry name" value="BID_2"/>
    <property type="match status" value="4"/>
</dbReference>
<organism evidence="5 6">
    <name type="scientific">Fusibacter ferrireducens</name>
    <dbReference type="NCBI Taxonomy" id="2785058"/>
    <lineage>
        <taxon>Bacteria</taxon>
        <taxon>Bacillati</taxon>
        <taxon>Bacillota</taxon>
        <taxon>Clostridia</taxon>
        <taxon>Eubacteriales</taxon>
        <taxon>Eubacteriales Family XII. Incertae Sedis</taxon>
        <taxon>Fusibacter</taxon>
    </lineage>
</organism>
<dbReference type="Gene3D" id="2.60.40.1080">
    <property type="match status" value="4"/>
</dbReference>
<dbReference type="InterPro" id="IPR008964">
    <property type="entry name" value="Invasin/intimin_cell_adhesion"/>
</dbReference>
<proteinExistence type="predicted"/>
<dbReference type="SUPFAM" id="SSF49373">
    <property type="entry name" value="Invasin/intimin cell-adhesion fragments"/>
    <property type="match status" value="4"/>
</dbReference>
<feature type="domain" description="SLH" evidence="4">
    <location>
        <begin position="3159"/>
        <end position="3222"/>
    </location>
</feature>
<keyword evidence="1" id="KW-0677">Repeat</keyword>
<evidence type="ECO:0000259" key="4">
    <source>
        <dbReference type="PROSITE" id="PS51272"/>
    </source>
</evidence>
<dbReference type="InterPro" id="IPR001119">
    <property type="entry name" value="SLH_dom"/>
</dbReference>
<dbReference type="PROSITE" id="PS51272">
    <property type="entry name" value="SLH"/>
    <property type="match status" value="3"/>
</dbReference>
<keyword evidence="6" id="KW-1185">Reference proteome</keyword>
<dbReference type="Proteomes" id="UP000614200">
    <property type="component" value="Unassembled WGS sequence"/>
</dbReference>
<evidence type="ECO:0000313" key="6">
    <source>
        <dbReference type="Proteomes" id="UP000614200"/>
    </source>
</evidence>
<dbReference type="InterPro" id="IPR003343">
    <property type="entry name" value="Big_2"/>
</dbReference>
<dbReference type="PANTHER" id="PTHR43308">
    <property type="entry name" value="OUTER MEMBRANE PROTEIN ALPHA-RELATED"/>
    <property type="match status" value="1"/>
</dbReference>
<dbReference type="RefSeq" id="WP_194702798.1">
    <property type="nucleotide sequence ID" value="NZ_JADKNH010000009.1"/>
</dbReference>
<dbReference type="InterPro" id="IPR013784">
    <property type="entry name" value="Carb-bd-like_fold"/>
</dbReference>
<dbReference type="InterPro" id="IPR008969">
    <property type="entry name" value="CarboxyPept-like_regulatory"/>
</dbReference>
<comment type="caution">
    <text evidence="5">The sequence shown here is derived from an EMBL/GenBank/DDBJ whole genome shotgun (WGS) entry which is preliminary data.</text>
</comment>
<feature type="chain" id="PRO_5045992201" evidence="3">
    <location>
        <begin position="26"/>
        <end position="3284"/>
    </location>
</feature>
<evidence type="ECO:0000313" key="5">
    <source>
        <dbReference type="EMBL" id="MBF4694568.1"/>
    </source>
</evidence>
<dbReference type="SUPFAM" id="SSF49464">
    <property type="entry name" value="Carboxypeptidase regulatory domain-like"/>
    <property type="match status" value="1"/>
</dbReference>
<accession>A0ABR9ZVV2</accession>